<evidence type="ECO:0000313" key="2">
    <source>
        <dbReference type="Proteomes" id="UP000317650"/>
    </source>
</evidence>
<accession>A0A4S8J908</accession>
<dbReference type="EMBL" id="PYDT01000006">
    <property type="protein sequence ID" value="THU57444.1"/>
    <property type="molecule type" value="Genomic_DNA"/>
</dbReference>
<dbReference type="AlphaFoldDB" id="A0A4S8J908"/>
<reference evidence="1 2" key="1">
    <citation type="journal article" date="2019" name="Nat. Plants">
        <title>Genome sequencing of Musa balbisiana reveals subgenome evolution and function divergence in polyploid bananas.</title>
        <authorList>
            <person name="Yao X."/>
        </authorList>
    </citation>
    <scope>NUCLEOTIDE SEQUENCE [LARGE SCALE GENOMIC DNA]</scope>
    <source>
        <strain evidence="2">cv. DH-PKW</strain>
        <tissue evidence="1">Leaves</tissue>
    </source>
</reference>
<proteinExistence type="predicted"/>
<sequence>MATAHGGTPIIAHICSNEVDDGFVHRSEVEGHLDGLLCEPALLVERPQIGRAIEDDLVAASGLGVVRKVTNHPLPKAAAAGGGVDDDVLDVADLAATVEELALNKDAAGSDDPAGVAVLGDDDEVVVTEGGEVSEAGAEVRVGEGGGGRAQLR</sequence>
<gene>
    <name evidence="1" type="ORF">C4D60_Mb03t03590</name>
</gene>
<protein>
    <submittedName>
        <fullName evidence="1">Uncharacterized protein</fullName>
    </submittedName>
</protein>
<evidence type="ECO:0000313" key="1">
    <source>
        <dbReference type="EMBL" id="THU57444.1"/>
    </source>
</evidence>
<comment type="caution">
    <text evidence="1">The sequence shown here is derived from an EMBL/GenBank/DDBJ whole genome shotgun (WGS) entry which is preliminary data.</text>
</comment>
<dbReference type="Proteomes" id="UP000317650">
    <property type="component" value="Chromosome 3"/>
</dbReference>
<keyword evidence="2" id="KW-1185">Reference proteome</keyword>
<organism evidence="1 2">
    <name type="scientific">Musa balbisiana</name>
    <name type="common">Banana</name>
    <dbReference type="NCBI Taxonomy" id="52838"/>
    <lineage>
        <taxon>Eukaryota</taxon>
        <taxon>Viridiplantae</taxon>
        <taxon>Streptophyta</taxon>
        <taxon>Embryophyta</taxon>
        <taxon>Tracheophyta</taxon>
        <taxon>Spermatophyta</taxon>
        <taxon>Magnoliopsida</taxon>
        <taxon>Liliopsida</taxon>
        <taxon>Zingiberales</taxon>
        <taxon>Musaceae</taxon>
        <taxon>Musa</taxon>
    </lineage>
</organism>
<name>A0A4S8J908_MUSBA</name>